<keyword evidence="2" id="KW-0238">DNA-binding</keyword>
<dbReference type="GO" id="GO:0003677">
    <property type="term" value="F:DNA binding"/>
    <property type="evidence" value="ECO:0007669"/>
    <property type="project" value="UniProtKB-KW"/>
</dbReference>
<gene>
    <name evidence="6" type="ORF">MNBD_DELTA03-1505</name>
</gene>
<dbReference type="SUPFAM" id="SSF46894">
    <property type="entry name" value="C-terminal effector domain of the bipartite response regulators"/>
    <property type="match status" value="1"/>
</dbReference>
<dbReference type="SUPFAM" id="SSF52172">
    <property type="entry name" value="CheY-like"/>
    <property type="match status" value="1"/>
</dbReference>
<evidence type="ECO:0000256" key="3">
    <source>
        <dbReference type="SAM" id="Coils"/>
    </source>
</evidence>
<evidence type="ECO:0000259" key="4">
    <source>
        <dbReference type="PROSITE" id="PS50043"/>
    </source>
</evidence>
<evidence type="ECO:0008006" key="7">
    <source>
        <dbReference type="Google" id="ProtNLM"/>
    </source>
</evidence>
<feature type="domain" description="Response regulatory" evidence="5">
    <location>
        <begin position="5"/>
        <end position="120"/>
    </location>
</feature>
<dbReference type="PANTHER" id="PTHR44591:SF3">
    <property type="entry name" value="RESPONSE REGULATORY DOMAIN-CONTAINING PROTEIN"/>
    <property type="match status" value="1"/>
</dbReference>
<dbReference type="PANTHER" id="PTHR44591">
    <property type="entry name" value="STRESS RESPONSE REGULATOR PROTEIN 1"/>
    <property type="match status" value="1"/>
</dbReference>
<dbReference type="SMART" id="SM00448">
    <property type="entry name" value="REC"/>
    <property type="match status" value="1"/>
</dbReference>
<feature type="domain" description="HTH luxR-type" evidence="4">
    <location>
        <begin position="232"/>
        <end position="297"/>
    </location>
</feature>
<reference evidence="6" key="1">
    <citation type="submission" date="2018-06" db="EMBL/GenBank/DDBJ databases">
        <authorList>
            <person name="Zhirakovskaya E."/>
        </authorList>
    </citation>
    <scope>NUCLEOTIDE SEQUENCE</scope>
</reference>
<dbReference type="GO" id="GO:0006355">
    <property type="term" value="P:regulation of DNA-templated transcription"/>
    <property type="evidence" value="ECO:0007669"/>
    <property type="project" value="InterPro"/>
</dbReference>
<protein>
    <recommendedName>
        <fullName evidence="7">Two-component transcriptional response regulator, LuxR family</fullName>
    </recommendedName>
</protein>
<evidence type="ECO:0000256" key="1">
    <source>
        <dbReference type="ARBA" id="ARBA00022553"/>
    </source>
</evidence>
<organism evidence="6">
    <name type="scientific">hydrothermal vent metagenome</name>
    <dbReference type="NCBI Taxonomy" id="652676"/>
    <lineage>
        <taxon>unclassified sequences</taxon>
        <taxon>metagenomes</taxon>
        <taxon>ecological metagenomes</taxon>
    </lineage>
</organism>
<keyword evidence="1" id="KW-0597">Phosphoprotein</keyword>
<accession>A0A3B0V1N1</accession>
<sequence>MSMPKVLIIDDEAAVRNAISKALKNEGYKIIFAEDGQQGIELMETEKPILVFLDLKMPVMDGIAVLEKVRPQHDDPYSIVIITAHGDDKDIQKCYKLGAANFLRKPLSMTEICSLAKSCVDKKNIERELAQHRDNLEALVAKKTAKIKEQMKELKDKSKTLNSANMSLRILIKQLSDAQNEERTANLPNLKELVLPNKEQLEAILSSPSERSYIENIMLNLNRVTSTFSKKLSQMNYELSPKEIQVADLIRIGLSNKESALQMNVTKSTVEFHRDNLRKKMGLKHKKKNLRAFILALDATFQEKANA</sequence>
<dbReference type="InterPro" id="IPR036388">
    <property type="entry name" value="WH-like_DNA-bd_sf"/>
</dbReference>
<dbReference type="Gene3D" id="3.40.50.2300">
    <property type="match status" value="1"/>
</dbReference>
<dbReference type="GO" id="GO:0000160">
    <property type="term" value="P:phosphorelay signal transduction system"/>
    <property type="evidence" value="ECO:0007669"/>
    <property type="project" value="InterPro"/>
</dbReference>
<dbReference type="Pfam" id="PF00072">
    <property type="entry name" value="Response_reg"/>
    <property type="match status" value="1"/>
</dbReference>
<dbReference type="EMBL" id="UOEX01000211">
    <property type="protein sequence ID" value="VAW37465.1"/>
    <property type="molecule type" value="Genomic_DNA"/>
</dbReference>
<evidence type="ECO:0000256" key="2">
    <source>
        <dbReference type="ARBA" id="ARBA00023125"/>
    </source>
</evidence>
<dbReference type="AlphaFoldDB" id="A0A3B0V1N1"/>
<dbReference type="Pfam" id="PF00196">
    <property type="entry name" value="GerE"/>
    <property type="match status" value="1"/>
</dbReference>
<keyword evidence="3" id="KW-0175">Coiled coil</keyword>
<feature type="coiled-coil region" evidence="3">
    <location>
        <begin position="122"/>
        <end position="181"/>
    </location>
</feature>
<evidence type="ECO:0000313" key="6">
    <source>
        <dbReference type="EMBL" id="VAW37465.1"/>
    </source>
</evidence>
<dbReference type="Gene3D" id="1.10.10.10">
    <property type="entry name" value="Winged helix-like DNA-binding domain superfamily/Winged helix DNA-binding domain"/>
    <property type="match status" value="1"/>
</dbReference>
<evidence type="ECO:0000259" key="5">
    <source>
        <dbReference type="PROSITE" id="PS50110"/>
    </source>
</evidence>
<dbReference type="InterPro" id="IPR001789">
    <property type="entry name" value="Sig_transdc_resp-reg_receiver"/>
</dbReference>
<dbReference type="CDD" id="cd00156">
    <property type="entry name" value="REC"/>
    <property type="match status" value="1"/>
</dbReference>
<dbReference type="SMART" id="SM00421">
    <property type="entry name" value="HTH_LUXR"/>
    <property type="match status" value="1"/>
</dbReference>
<dbReference type="InterPro" id="IPR050595">
    <property type="entry name" value="Bact_response_regulator"/>
</dbReference>
<dbReference type="InterPro" id="IPR016032">
    <property type="entry name" value="Sig_transdc_resp-reg_C-effctor"/>
</dbReference>
<dbReference type="InterPro" id="IPR011006">
    <property type="entry name" value="CheY-like_superfamily"/>
</dbReference>
<dbReference type="InterPro" id="IPR000792">
    <property type="entry name" value="Tscrpt_reg_LuxR_C"/>
</dbReference>
<proteinExistence type="predicted"/>
<dbReference type="PRINTS" id="PR00038">
    <property type="entry name" value="HTHLUXR"/>
</dbReference>
<dbReference type="PROSITE" id="PS50110">
    <property type="entry name" value="RESPONSE_REGULATORY"/>
    <property type="match status" value="1"/>
</dbReference>
<name>A0A3B0V1N1_9ZZZZ</name>
<dbReference type="PROSITE" id="PS50043">
    <property type="entry name" value="HTH_LUXR_2"/>
    <property type="match status" value="1"/>
</dbReference>